<keyword evidence="2" id="KW-1185">Reference proteome</keyword>
<evidence type="ECO:0000313" key="2">
    <source>
        <dbReference type="Proteomes" id="UP000594014"/>
    </source>
</evidence>
<protein>
    <submittedName>
        <fullName evidence="1">Crp/Fnr family transcriptional regulator</fullName>
    </submittedName>
</protein>
<organism evidence="1 2">
    <name type="scientific">Anoxybacterium hadale</name>
    <dbReference type="NCBI Taxonomy" id="3408580"/>
    <lineage>
        <taxon>Bacteria</taxon>
        <taxon>Bacillati</taxon>
        <taxon>Bacillota</taxon>
        <taxon>Clostridia</taxon>
        <taxon>Peptostreptococcales</taxon>
        <taxon>Anaerovoracaceae</taxon>
        <taxon>Anoxybacterium</taxon>
    </lineage>
</organism>
<name>A0ACD1AFR2_9FIRM</name>
<sequence>MGRNYVKEISEILEKDPIIYNIMKQCPYEILRNISIREFRAGSFTLNQGEIHDFMYIVLEGELGISVESEHGKKYYLNTYRKGNYIGELEMFGSFPYISTVEARTDVKLFEIAREDFVRWVQLDRNLNDYFIRTLCDSTYKLCSNMGANTLYTLKSRICRFLLDHGDRPEGRISVNSETLSEHMAVTQRSVNRILKQLKEKEIIEINKSYIVIKDHQKLQEEERD</sequence>
<dbReference type="Proteomes" id="UP000594014">
    <property type="component" value="Chromosome"/>
</dbReference>
<reference evidence="1" key="1">
    <citation type="submission" date="2019-08" db="EMBL/GenBank/DDBJ databases">
        <title>Genome sequence of Clostridiales bacterium MT110.</title>
        <authorList>
            <person name="Cao J."/>
        </authorList>
    </citation>
    <scope>NUCLEOTIDE SEQUENCE</scope>
    <source>
        <strain evidence="1">MT110</strain>
    </source>
</reference>
<proteinExistence type="predicted"/>
<gene>
    <name evidence="1" type="ORF">FRZ06_17400</name>
</gene>
<dbReference type="EMBL" id="CP042469">
    <property type="protein sequence ID" value="QOX64995.1"/>
    <property type="molecule type" value="Genomic_DNA"/>
</dbReference>
<accession>A0ACD1AFR2</accession>
<evidence type="ECO:0000313" key="1">
    <source>
        <dbReference type="EMBL" id="QOX64995.1"/>
    </source>
</evidence>